<keyword evidence="2" id="KW-1185">Reference proteome</keyword>
<dbReference type="AlphaFoldDB" id="A0A7D5D6Q3"/>
<evidence type="ECO:0000313" key="1">
    <source>
        <dbReference type="EMBL" id="QKZ04360.1"/>
    </source>
</evidence>
<gene>
    <name evidence="1" type="ORF">HWQ56_11400</name>
</gene>
<proteinExistence type="predicted"/>
<dbReference type="Pfam" id="PF07865">
    <property type="entry name" value="DUF1652"/>
    <property type="match status" value="1"/>
</dbReference>
<sequence length="88" mass="9567">MMTLGLCSLELRNIIECAFLPAHCTCTLAPDQSLTVQVTDPVTGQVELMVTGISTDRLNSSRAISVLISELRQDLEHNRTTFPHALAG</sequence>
<accession>A0A7D5D6Q3</accession>
<dbReference type="KEGG" id="pez:HWQ56_11400"/>
<reference evidence="1 2" key="1">
    <citation type="submission" date="2020-06" db="EMBL/GenBank/DDBJ databases">
        <title>Pseudomonas eucalypticola sp. nov., an endophyte of Eucalyptus dunnii leaves with biocontrol ability of eucalyptus leaf blight.</title>
        <authorList>
            <person name="Liu Y."/>
            <person name="Song Z."/>
            <person name="Zeng H."/>
            <person name="Lu M."/>
            <person name="Wang X."/>
            <person name="Lian X."/>
            <person name="Zhang Q."/>
        </authorList>
    </citation>
    <scope>NUCLEOTIDE SEQUENCE [LARGE SCALE GENOMIC DNA]</scope>
    <source>
        <strain evidence="1 2">NP-1</strain>
    </source>
</reference>
<dbReference type="Proteomes" id="UP000509568">
    <property type="component" value="Chromosome"/>
</dbReference>
<dbReference type="InterPro" id="IPR012448">
    <property type="entry name" value="DUF1652"/>
</dbReference>
<evidence type="ECO:0000313" key="2">
    <source>
        <dbReference type="Proteomes" id="UP000509568"/>
    </source>
</evidence>
<name>A0A7D5D6Q3_9PSED</name>
<organism evidence="1 2">
    <name type="scientific">Pseudomonas eucalypticola</name>
    <dbReference type="NCBI Taxonomy" id="2599595"/>
    <lineage>
        <taxon>Bacteria</taxon>
        <taxon>Pseudomonadati</taxon>
        <taxon>Pseudomonadota</taxon>
        <taxon>Gammaproteobacteria</taxon>
        <taxon>Pseudomonadales</taxon>
        <taxon>Pseudomonadaceae</taxon>
        <taxon>Pseudomonas</taxon>
    </lineage>
</organism>
<dbReference type="RefSeq" id="WP_158158161.1">
    <property type="nucleotide sequence ID" value="NZ_CP056030.1"/>
</dbReference>
<protein>
    <submittedName>
        <fullName evidence="1">DUF1652 domain-containing protein</fullName>
    </submittedName>
</protein>
<dbReference type="EMBL" id="CP056030">
    <property type="protein sequence ID" value="QKZ04360.1"/>
    <property type="molecule type" value="Genomic_DNA"/>
</dbReference>